<name>A0A383CDN2_9ZZZZ</name>
<sequence length="137" mass="16152">NISNIIKLHPFQNIYFNLLFEKKANTLFDIDYWGLGNAHSIIKVLDTVNETENVSMGTASFTPLNYSKYIINHKRIKNISFPGTDNINSDYIFTNYVYEGNPKYKKKYFIPKNYEKFYTLKKGNIVINEIYKKRISN</sequence>
<protein>
    <submittedName>
        <fullName evidence="1">Uncharacterized protein</fullName>
    </submittedName>
</protein>
<dbReference type="AlphaFoldDB" id="A0A383CDN2"/>
<dbReference type="EMBL" id="UINC01207910">
    <property type="protein sequence ID" value="SVE30210.1"/>
    <property type="molecule type" value="Genomic_DNA"/>
</dbReference>
<reference evidence="1" key="1">
    <citation type="submission" date="2018-05" db="EMBL/GenBank/DDBJ databases">
        <authorList>
            <person name="Lanie J.A."/>
            <person name="Ng W.-L."/>
            <person name="Kazmierczak K.M."/>
            <person name="Andrzejewski T.M."/>
            <person name="Davidsen T.M."/>
            <person name="Wayne K.J."/>
            <person name="Tettelin H."/>
            <person name="Glass J.I."/>
            <person name="Rusch D."/>
            <person name="Podicherti R."/>
            <person name="Tsui H.-C.T."/>
            <person name="Winkler M.E."/>
        </authorList>
    </citation>
    <scope>NUCLEOTIDE SEQUENCE</scope>
</reference>
<organism evidence="1">
    <name type="scientific">marine metagenome</name>
    <dbReference type="NCBI Taxonomy" id="408172"/>
    <lineage>
        <taxon>unclassified sequences</taxon>
        <taxon>metagenomes</taxon>
        <taxon>ecological metagenomes</taxon>
    </lineage>
</organism>
<proteinExistence type="predicted"/>
<accession>A0A383CDN2</accession>
<gene>
    <name evidence="1" type="ORF">METZ01_LOCUS483064</name>
</gene>
<evidence type="ECO:0000313" key="1">
    <source>
        <dbReference type="EMBL" id="SVE30210.1"/>
    </source>
</evidence>
<feature type="non-terminal residue" evidence="1">
    <location>
        <position position="1"/>
    </location>
</feature>